<evidence type="ECO:0000313" key="3">
    <source>
        <dbReference type="Proteomes" id="UP000756132"/>
    </source>
</evidence>
<dbReference type="KEGG" id="ffu:CLAFUR5_05604"/>
<sequence>MLTTLSILPALALFTTSISAAPIQRAEASVNTALYNYPLQAPSAGQPFTSLQLRIGQPYIDGTGCEAVVIREALLGELLSIVDVYRCVEDGSLKGAFISFSSFPDEAKRLRATETFAEAYPMIEWFLDDDISAVR</sequence>
<keyword evidence="1" id="KW-0732">Signal</keyword>
<protein>
    <submittedName>
        <fullName evidence="2">Uncharacterized protein</fullName>
    </submittedName>
</protein>
<dbReference type="AlphaFoldDB" id="A0A9Q8P9I3"/>
<dbReference type="RefSeq" id="XP_047762559.1">
    <property type="nucleotide sequence ID" value="XM_047904752.1"/>
</dbReference>
<dbReference type="Proteomes" id="UP000756132">
    <property type="component" value="Chromosome 5"/>
</dbReference>
<feature type="signal peptide" evidence="1">
    <location>
        <begin position="1"/>
        <end position="20"/>
    </location>
</feature>
<reference evidence="2" key="2">
    <citation type="journal article" date="2022" name="Microb. Genom.">
        <title>A chromosome-scale genome assembly of the tomato pathogen Cladosporium fulvum reveals a compartmentalized genome architecture and the presence of a dispensable chromosome.</title>
        <authorList>
            <person name="Zaccaron A.Z."/>
            <person name="Chen L.H."/>
            <person name="Samaras A."/>
            <person name="Stergiopoulos I."/>
        </authorList>
    </citation>
    <scope>NUCLEOTIDE SEQUENCE</scope>
    <source>
        <strain evidence="2">Race5_Kim</strain>
    </source>
</reference>
<feature type="chain" id="PRO_5040134269" evidence="1">
    <location>
        <begin position="21"/>
        <end position="135"/>
    </location>
</feature>
<gene>
    <name evidence="2" type="ORF">CLAFUR5_05604</name>
</gene>
<keyword evidence="3" id="KW-1185">Reference proteome</keyword>
<evidence type="ECO:0000256" key="1">
    <source>
        <dbReference type="SAM" id="SignalP"/>
    </source>
</evidence>
<evidence type="ECO:0000313" key="2">
    <source>
        <dbReference type="EMBL" id="UJO18193.1"/>
    </source>
</evidence>
<accession>A0A9Q8P9I3</accession>
<dbReference type="GeneID" id="71985482"/>
<organism evidence="2 3">
    <name type="scientific">Passalora fulva</name>
    <name type="common">Tomato leaf mold</name>
    <name type="synonym">Cladosporium fulvum</name>
    <dbReference type="NCBI Taxonomy" id="5499"/>
    <lineage>
        <taxon>Eukaryota</taxon>
        <taxon>Fungi</taxon>
        <taxon>Dikarya</taxon>
        <taxon>Ascomycota</taxon>
        <taxon>Pezizomycotina</taxon>
        <taxon>Dothideomycetes</taxon>
        <taxon>Dothideomycetidae</taxon>
        <taxon>Mycosphaerellales</taxon>
        <taxon>Mycosphaerellaceae</taxon>
        <taxon>Fulvia</taxon>
    </lineage>
</organism>
<reference evidence="2" key="1">
    <citation type="submission" date="2021-12" db="EMBL/GenBank/DDBJ databases">
        <authorList>
            <person name="Zaccaron A."/>
            <person name="Stergiopoulos I."/>
        </authorList>
    </citation>
    <scope>NUCLEOTIDE SEQUENCE</scope>
    <source>
        <strain evidence="2">Race5_Kim</strain>
    </source>
</reference>
<name>A0A9Q8P9I3_PASFU</name>
<dbReference type="EMBL" id="CP090167">
    <property type="protein sequence ID" value="UJO18193.1"/>
    <property type="molecule type" value="Genomic_DNA"/>
</dbReference>
<proteinExistence type="predicted"/>